<keyword evidence="3" id="KW-1185">Reference proteome</keyword>
<feature type="transmembrane region" description="Helical" evidence="1">
    <location>
        <begin position="52"/>
        <end position="81"/>
    </location>
</feature>
<evidence type="ECO:0000313" key="3">
    <source>
        <dbReference type="Proteomes" id="UP000186553"/>
    </source>
</evidence>
<evidence type="ECO:0000256" key="1">
    <source>
        <dbReference type="SAM" id="Phobius"/>
    </source>
</evidence>
<keyword evidence="1" id="KW-1133">Transmembrane helix</keyword>
<evidence type="ECO:0000313" key="2">
    <source>
        <dbReference type="EMBL" id="ODA12614.1"/>
    </source>
</evidence>
<proteinExistence type="predicted"/>
<feature type="transmembrane region" description="Helical" evidence="1">
    <location>
        <begin position="12"/>
        <end position="32"/>
    </location>
</feature>
<dbReference type="STRING" id="1891224.BBP83_08595"/>
<dbReference type="RefSeq" id="WP_068887926.1">
    <property type="nucleotide sequence ID" value="NZ_CBCRUU010000012.1"/>
</dbReference>
<keyword evidence="1" id="KW-0812">Transmembrane</keyword>
<reference evidence="2 3" key="1">
    <citation type="submission" date="2016-07" db="EMBL/GenBank/DDBJ databases">
        <title>Acinetobacter sp. ANC 4603.</title>
        <authorList>
            <person name="Radolfova-Krizova L."/>
            <person name="Nemec A."/>
        </authorList>
    </citation>
    <scope>NUCLEOTIDE SEQUENCE [LARGE SCALE GENOMIC DNA]</scope>
    <source>
        <strain evidence="2 3">ANC 4603</strain>
    </source>
</reference>
<dbReference type="Pfam" id="PF14163">
    <property type="entry name" value="SieB"/>
    <property type="match status" value="1"/>
</dbReference>
<organism evidence="2 3">
    <name type="scientific">Acinetobacter celticus</name>
    <dbReference type="NCBI Taxonomy" id="1891224"/>
    <lineage>
        <taxon>Bacteria</taxon>
        <taxon>Pseudomonadati</taxon>
        <taxon>Pseudomonadota</taxon>
        <taxon>Gammaproteobacteria</taxon>
        <taxon>Moraxellales</taxon>
        <taxon>Moraxellaceae</taxon>
        <taxon>Acinetobacter</taxon>
    </lineage>
</organism>
<evidence type="ECO:0008006" key="4">
    <source>
        <dbReference type="Google" id="ProtNLM"/>
    </source>
</evidence>
<name>A0A1C3CV38_9GAMM</name>
<gene>
    <name evidence="2" type="ORF">BBP83_08595</name>
</gene>
<dbReference type="InterPro" id="IPR025982">
    <property type="entry name" value="SieB"/>
</dbReference>
<comment type="caution">
    <text evidence="2">The sequence shown here is derived from an EMBL/GenBank/DDBJ whole genome shotgun (WGS) entry which is preliminary data.</text>
</comment>
<dbReference type="EMBL" id="MBDL01000010">
    <property type="protein sequence ID" value="ODA12614.1"/>
    <property type="molecule type" value="Genomic_DNA"/>
</dbReference>
<dbReference type="AlphaFoldDB" id="A0A1C3CV38"/>
<protein>
    <recommendedName>
        <fullName evidence="4">Superinfection exclusion protein B</fullName>
    </recommendedName>
</protein>
<accession>A0A1C3CV38</accession>
<sequence>MENLFKAILDIFRTHNILLYVVCIVAGLLSYNVMGVADLTGYNEIKAEYKNYIGLIFLVSAITIIVLCIKSIITFFHNVFVSSRDQKRLAKLIDVKITNLTNQEKAVLLQFFIQQSETIWLPFRGQEVVELLNAGILSLASNTARMTRAGEAAMLKLPNEMMQKLAQTYPDIYSNKYKKELLDELIYNHTPESVRVVNENRNLFGY</sequence>
<dbReference type="OrthoDB" id="6711032at2"/>
<keyword evidence="1" id="KW-0472">Membrane</keyword>
<dbReference type="Proteomes" id="UP000186553">
    <property type="component" value="Unassembled WGS sequence"/>
</dbReference>